<evidence type="ECO:0000313" key="9">
    <source>
        <dbReference type="Proteomes" id="UP000619376"/>
    </source>
</evidence>
<organism evidence="7 8">
    <name type="scientific">Deinococcus metalli</name>
    <dbReference type="NCBI Taxonomy" id="1141878"/>
    <lineage>
        <taxon>Bacteria</taxon>
        <taxon>Thermotogati</taxon>
        <taxon>Deinococcota</taxon>
        <taxon>Deinococci</taxon>
        <taxon>Deinococcales</taxon>
        <taxon>Deinococcaceae</taxon>
        <taxon>Deinococcus</taxon>
    </lineage>
</organism>
<dbReference type="InterPro" id="IPR036390">
    <property type="entry name" value="WH_DNA-bd_sf"/>
</dbReference>
<dbReference type="Gene3D" id="1.10.10.10">
    <property type="entry name" value="Winged helix-like DNA-binding domain superfamily/Winged helix DNA-binding domain"/>
    <property type="match status" value="1"/>
</dbReference>
<dbReference type="Pfam" id="PF00126">
    <property type="entry name" value="HTH_1"/>
    <property type="match status" value="1"/>
</dbReference>
<dbReference type="GO" id="GO:0003700">
    <property type="term" value="F:DNA-binding transcription factor activity"/>
    <property type="evidence" value="ECO:0007669"/>
    <property type="project" value="InterPro"/>
</dbReference>
<dbReference type="PRINTS" id="PR00039">
    <property type="entry name" value="HTHLYSR"/>
</dbReference>
<feature type="domain" description="HTH lysR-type" evidence="5">
    <location>
        <begin position="1"/>
        <end position="59"/>
    </location>
</feature>
<dbReference type="InterPro" id="IPR036388">
    <property type="entry name" value="WH-like_DNA-bd_sf"/>
</dbReference>
<sequence length="290" mass="30794">MASLDGFRVFVAVYRTGSVSGAARERHLTQPAVSAQLAALEARVGEPLFTRTPRGVVPTERGKLLYAQVADSVDRLALADQGLRRPGRSVLTPLRLGMTPEVLHGLALPRVARLDRALHVTFGPDRDVLAALGAGTLDAALVTTAPEGRHLSAQEVAPVPYALIGPAGWRADVPDTLADLAAWLNARSWVSYSVELPITRRFFTGVLGARFAARQALVAPDLRAVVRAVALGLGASVVPAYAAQEALDAAQVAELWPVHALIPAARWSVVVRTADEERADLLALVAALKR</sequence>
<name>A0A7W8KEM3_9DEIO</name>
<gene>
    <name evidence="6" type="ORF">GCM10017781_14330</name>
    <name evidence="7" type="ORF">HNQ07_001805</name>
</gene>
<proteinExistence type="inferred from homology"/>
<dbReference type="FunFam" id="1.10.10.10:FF:000001">
    <property type="entry name" value="LysR family transcriptional regulator"/>
    <property type="match status" value="1"/>
</dbReference>
<dbReference type="SUPFAM" id="SSF53850">
    <property type="entry name" value="Periplasmic binding protein-like II"/>
    <property type="match status" value="1"/>
</dbReference>
<dbReference type="Pfam" id="PF03466">
    <property type="entry name" value="LysR_substrate"/>
    <property type="match status" value="1"/>
</dbReference>
<comment type="similarity">
    <text evidence="1">Belongs to the LysR transcriptional regulatory family.</text>
</comment>
<dbReference type="EMBL" id="JACHFK010000003">
    <property type="protein sequence ID" value="MBB5376348.1"/>
    <property type="molecule type" value="Genomic_DNA"/>
</dbReference>
<dbReference type="PANTHER" id="PTHR30126:SF39">
    <property type="entry name" value="HTH-TYPE TRANSCRIPTIONAL REGULATOR CYSL"/>
    <property type="match status" value="1"/>
</dbReference>
<keyword evidence="4" id="KW-0804">Transcription</keyword>
<dbReference type="EMBL" id="BNAJ01000003">
    <property type="protein sequence ID" value="GHF38957.1"/>
    <property type="molecule type" value="Genomic_DNA"/>
</dbReference>
<dbReference type="InterPro" id="IPR000847">
    <property type="entry name" value="LysR_HTH_N"/>
</dbReference>
<dbReference type="PANTHER" id="PTHR30126">
    <property type="entry name" value="HTH-TYPE TRANSCRIPTIONAL REGULATOR"/>
    <property type="match status" value="1"/>
</dbReference>
<evidence type="ECO:0000313" key="8">
    <source>
        <dbReference type="Proteomes" id="UP000539473"/>
    </source>
</evidence>
<comment type="caution">
    <text evidence="7">The sequence shown here is derived from an EMBL/GenBank/DDBJ whole genome shotgun (WGS) entry which is preliminary data.</text>
</comment>
<evidence type="ECO:0000256" key="2">
    <source>
        <dbReference type="ARBA" id="ARBA00023015"/>
    </source>
</evidence>
<evidence type="ECO:0000256" key="3">
    <source>
        <dbReference type="ARBA" id="ARBA00023125"/>
    </source>
</evidence>
<dbReference type="Proteomes" id="UP000619376">
    <property type="component" value="Unassembled WGS sequence"/>
</dbReference>
<keyword evidence="3 7" id="KW-0238">DNA-binding</keyword>
<evidence type="ECO:0000313" key="6">
    <source>
        <dbReference type="EMBL" id="GHF38957.1"/>
    </source>
</evidence>
<evidence type="ECO:0000256" key="1">
    <source>
        <dbReference type="ARBA" id="ARBA00009437"/>
    </source>
</evidence>
<evidence type="ECO:0000259" key="5">
    <source>
        <dbReference type="PROSITE" id="PS50931"/>
    </source>
</evidence>
<accession>A0A7W8KEM3</accession>
<dbReference type="InterPro" id="IPR005119">
    <property type="entry name" value="LysR_subst-bd"/>
</dbReference>
<dbReference type="Proteomes" id="UP000539473">
    <property type="component" value="Unassembled WGS sequence"/>
</dbReference>
<evidence type="ECO:0000256" key="4">
    <source>
        <dbReference type="ARBA" id="ARBA00023163"/>
    </source>
</evidence>
<evidence type="ECO:0000313" key="7">
    <source>
        <dbReference type="EMBL" id="MBB5376348.1"/>
    </source>
</evidence>
<keyword evidence="2" id="KW-0805">Transcription regulation</keyword>
<dbReference type="AlphaFoldDB" id="A0A7W8KEM3"/>
<dbReference type="Gene3D" id="3.40.190.10">
    <property type="entry name" value="Periplasmic binding protein-like II"/>
    <property type="match status" value="2"/>
</dbReference>
<dbReference type="SUPFAM" id="SSF46785">
    <property type="entry name" value="Winged helix' DNA-binding domain"/>
    <property type="match status" value="1"/>
</dbReference>
<dbReference type="CDD" id="cd05466">
    <property type="entry name" value="PBP2_LTTR_substrate"/>
    <property type="match status" value="1"/>
</dbReference>
<reference evidence="6" key="1">
    <citation type="journal article" date="2014" name="Int. J. Syst. Evol. Microbiol.">
        <title>Complete genome of a new Firmicutes species belonging to the dominant human colonic microbiota ('Ruminococcus bicirculans') reveals two chromosomes and a selective capacity to utilize plant glucans.</title>
        <authorList>
            <consortium name="NISC Comparative Sequencing Program"/>
            <person name="Wegmann U."/>
            <person name="Louis P."/>
            <person name="Goesmann A."/>
            <person name="Henrissat B."/>
            <person name="Duncan S.H."/>
            <person name="Flint H.J."/>
        </authorList>
    </citation>
    <scope>NUCLEOTIDE SEQUENCE</scope>
    <source>
        <strain evidence="6">CGMCC 1.18437</strain>
    </source>
</reference>
<reference evidence="7 8" key="3">
    <citation type="submission" date="2020-08" db="EMBL/GenBank/DDBJ databases">
        <title>Genomic Encyclopedia of Type Strains, Phase IV (KMG-IV): sequencing the most valuable type-strain genomes for metagenomic binning, comparative biology and taxonomic classification.</title>
        <authorList>
            <person name="Goeker M."/>
        </authorList>
    </citation>
    <scope>NUCLEOTIDE SEQUENCE [LARGE SCALE GENOMIC DNA]</scope>
    <source>
        <strain evidence="7 8">DSM 27521</strain>
    </source>
</reference>
<keyword evidence="9" id="KW-1185">Reference proteome</keyword>
<reference evidence="6" key="4">
    <citation type="submission" date="2024-05" db="EMBL/GenBank/DDBJ databases">
        <authorList>
            <person name="Sun Q."/>
            <person name="Zhou Y."/>
        </authorList>
    </citation>
    <scope>NUCLEOTIDE SEQUENCE</scope>
    <source>
        <strain evidence="6">CGMCC 1.18437</strain>
    </source>
</reference>
<dbReference type="GO" id="GO:0000976">
    <property type="term" value="F:transcription cis-regulatory region binding"/>
    <property type="evidence" value="ECO:0007669"/>
    <property type="project" value="TreeGrafter"/>
</dbReference>
<protein>
    <submittedName>
        <fullName evidence="7">DNA-binding transcriptional LysR family regulator</fullName>
    </submittedName>
</protein>
<dbReference type="RefSeq" id="WP_184110832.1">
    <property type="nucleotide sequence ID" value="NZ_BNAJ01000003.1"/>
</dbReference>
<dbReference type="PROSITE" id="PS50931">
    <property type="entry name" value="HTH_LYSR"/>
    <property type="match status" value="1"/>
</dbReference>
<reference evidence="9" key="2">
    <citation type="journal article" date="2019" name="Int. J. Syst. Evol. Microbiol.">
        <title>The Global Catalogue of Microorganisms (GCM) 10K type strain sequencing project: providing services to taxonomists for standard genome sequencing and annotation.</title>
        <authorList>
            <consortium name="The Broad Institute Genomics Platform"/>
            <consortium name="The Broad Institute Genome Sequencing Center for Infectious Disease"/>
            <person name="Wu L."/>
            <person name="Ma J."/>
        </authorList>
    </citation>
    <scope>NUCLEOTIDE SEQUENCE [LARGE SCALE GENOMIC DNA]</scope>
    <source>
        <strain evidence="9">CGMCC 1.18437</strain>
    </source>
</reference>